<evidence type="ECO:0000313" key="2">
    <source>
        <dbReference type="Proteomes" id="UP000007093"/>
    </source>
</evidence>
<reference evidence="1 2" key="1">
    <citation type="journal article" date="2011" name="J. Bacteriol.">
        <title>Complete genome sequence of Acidaminococcus intestini RYC-MR95, a Gram-negative bacterium from the phylum Firmicutes.</title>
        <authorList>
            <person name="D'Auria G."/>
            <person name="Galan J.C."/>
            <person name="Rodriguez-Alcayna M."/>
            <person name="Moya A."/>
            <person name="Baquero F."/>
            <person name="Latorre A."/>
        </authorList>
    </citation>
    <scope>NUCLEOTIDE SEQUENCE [LARGE SCALE GENOMIC DNA]</scope>
    <source>
        <strain evidence="1 2">RyC-MR95</strain>
    </source>
</reference>
<dbReference type="Proteomes" id="UP000007093">
    <property type="component" value="Chromosome"/>
</dbReference>
<organism evidence="1 2">
    <name type="scientific">Acidaminococcus intestini (strain RyC-MR95)</name>
    <dbReference type="NCBI Taxonomy" id="568816"/>
    <lineage>
        <taxon>Bacteria</taxon>
        <taxon>Bacillati</taxon>
        <taxon>Bacillota</taxon>
        <taxon>Negativicutes</taxon>
        <taxon>Acidaminococcales</taxon>
        <taxon>Acidaminococcaceae</taxon>
        <taxon>Acidaminococcus</taxon>
    </lineage>
</organism>
<evidence type="ECO:0000313" key="1">
    <source>
        <dbReference type="EMBL" id="AEQ23256.1"/>
    </source>
</evidence>
<sequence length="43" mass="4904">MLPISLRGSMAVSYKSKFKMKSIDFFILKGNKGKNNPFSHVKK</sequence>
<accession>G4Q501</accession>
<dbReference type="KEGG" id="ain:Acin_2051"/>
<name>G4Q501_ACIIR</name>
<keyword evidence="2" id="KW-1185">Reference proteome</keyword>
<dbReference type="EMBL" id="CP003058">
    <property type="protein sequence ID" value="AEQ23256.1"/>
    <property type="molecule type" value="Genomic_DNA"/>
</dbReference>
<dbReference type="HOGENOM" id="CLU_3228250_0_0_9"/>
<dbReference type="STRING" id="568816.Acin_2051"/>
<dbReference type="InParanoid" id="G4Q501"/>
<gene>
    <name evidence="1" type="ordered locus">Acin_2051</name>
</gene>
<proteinExistence type="predicted"/>
<dbReference type="AlphaFoldDB" id="G4Q501"/>
<protein>
    <submittedName>
        <fullName evidence="1">Uncharacterized protein</fullName>
    </submittedName>
</protein>